<evidence type="ECO:0000256" key="5">
    <source>
        <dbReference type="SAM" id="Phobius"/>
    </source>
</evidence>
<comment type="subcellular location">
    <subcellularLocation>
        <location evidence="1">Membrane</location>
        <topology evidence="1">Multi-pass membrane protein</topology>
    </subcellularLocation>
</comment>
<dbReference type="Pfam" id="PF00335">
    <property type="entry name" value="Tetraspanin"/>
    <property type="match status" value="1"/>
</dbReference>
<feature type="transmembrane region" description="Helical" evidence="5">
    <location>
        <begin position="12"/>
        <end position="36"/>
    </location>
</feature>
<evidence type="ECO:0000313" key="7">
    <source>
        <dbReference type="Proteomes" id="UP000469890"/>
    </source>
</evidence>
<keyword evidence="4 5" id="KW-0472">Membrane</keyword>
<dbReference type="GO" id="GO:0016020">
    <property type="term" value="C:membrane"/>
    <property type="evidence" value="ECO:0007669"/>
    <property type="project" value="UniProtKB-SubCell"/>
</dbReference>
<evidence type="ECO:0000256" key="2">
    <source>
        <dbReference type="ARBA" id="ARBA00022692"/>
    </source>
</evidence>
<sequence>MACCQKQSSIYLVLTNILFFLCGCILLAFGMMATQMKITDSILFPVNILKMVTILGLILVFTSLVGILGGYYRERRKIHVLYTTLVVVAFIYQISVAVIVYDQAAHTSSWMSDTWNNSTKDYRLYAQKKFNCCGFSHPMDHAIATSTCFPDHIINSAQPCYGPLTRFVQLKLSHMYIALFTSLAIELLALCNVITHLCTLNSKKWEVSPEEQHYVHHDNYSADTLVPSNATTMQSKPRQF</sequence>
<accession>A0A8H4BKS9</accession>
<organism evidence="6 7">
    <name type="scientific">Mucor circinelloides f. lusitanicus</name>
    <name type="common">Mucor racemosus var. lusitanicus</name>
    <dbReference type="NCBI Taxonomy" id="29924"/>
    <lineage>
        <taxon>Eukaryota</taxon>
        <taxon>Fungi</taxon>
        <taxon>Fungi incertae sedis</taxon>
        <taxon>Mucoromycota</taxon>
        <taxon>Mucoromycotina</taxon>
        <taxon>Mucoromycetes</taxon>
        <taxon>Mucorales</taxon>
        <taxon>Mucorineae</taxon>
        <taxon>Mucoraceae</taxon>
        <taxon>Mucor</taxon>
    </lineage>
</organism>
<reference evidence="6 7" key="1">
    <citation type="submission" date="2019-09" db="EMBL/GenBank/DDBJ databases">
        <authorList>
            <consortium name="DOE Joint Genome Institute"/>
            <person name="Mondo S.J."/>
            <person name="Navarro-Mendoza M.I."/>
            <person name="Perez-Arques C."/>
            <person name="Panchal S."/>
            <person name="Nicolas F.E."/>
            <person name="Ganguly P."/>
            <person name="Pangilinan J."/>
            <person name="Grigoriev I."/>
            <person name="Heitman J."/>
            <person name="Sanya K."/>
            <person name="Garre V."/>
        </authorList>
    </citation>
    <scope>NUCLEOTIDE SEQUENCE [LARGE SCALE GENOMIC DNA]</scope>
    <source>
        <strain evidence="6 7">MU402</strain>
    </source>
</reference>
<feature type="transmembrane region" description="Helical" evidence="5">
    <location>
        <begin position="175"/>
        <end position="195"/>
    </location>
</feature>
<gene>
    <name evidence="6" type="ORF">FB192DRAFT_1089616</name>
</gene>
<feature type="transmembrane region" description="Helical" evidence="5">
    <location>
        <begin position="48"/>
        <end position="68"/>
    </location>
</feature>
<name>A0A8H4BKS9_MUCCL</name>
<dbReference type="AlphaFoldDB" id="A0A8H4BKS9"/>
<evidence type="ECO:0000256" key="3">
    <source>
        <dbReference type="ARBA" id="ARBA00022989"/>
    </source>
</evidence>
<dbReference type="InterPro" id="IPR018499">
    <property type="entry name" value="Tetraspanin/Peripherin"/>
</dbReference>
<dbReference type="InterPro" id="IPR008952">
    <property type="entry name" value="Tetraspanin_EC2_sf"/>
</dbReference>
<dbReference type="SUPFAM" id="SSF48652">
    <property type="entry name" value="Tetraspanin"/>
    <property type="match status" value="1"/>
</dbReference>
<dbReference type="EMBL" id="JAAECE010000003">
    <property type="protein sequence ID" value="KAF1804177.1"/>
    <property type="molecule type" value="Genomic_DNA"/>
</dbReference>
<feature type="transmembrane region" description="Helical" evidence="5">
    <location>
        <begin position="80"/>
        <end position="101"/>
    </location>
</feature>
<protein>
    <submittedName>
        <fullName evidence="6">Tetraspanin family-domain-containing protein</fullName>
    </submittedName>
</protein>
<keyword evidence="2 5" id="KW-0812">Transmembrane</keyword>
<dbReference type="PANTHER" id="PTHR19282">
    <property type="entry name" value="TETRASPANIN"/>
    <property type="match status" value="1"/>
</dbReference>
<evidence type="ECO:0000256" key="4">
    <source>
        <dbReference type="ARBA" id="ARBA00023136"/>
    </source>
</evidence>
<dbReference type="Proteomes" id="UP000469890">
    <property type="component" value="Unassembled WGS sequence"/>
</dbReference>
<dbReference type="PRINTS" id="PR00259">
    <property type="entry name" value="TMFOUR"/>
</dbReference>
<keyword evidence="3 5" id="KW-1133">Transmembrane helix</keyword>
<proteinExistence type="predicted"/>
<evidence type="ECO:0000256" key="1">
    <source>
        <dbReference type="ARBA" id="ARBA00004141"/>
    </source>
</evidence>
<evidence type="ECO:0000313" key="6">
    <source>
        <dbReference type="EMBL" id="KAF1804177.1"/>
    </source>
</evidence>
<dbReference type="PROSITE" id="PS51257">
    <property type="entry name" value="PROKAR_LIPOPROTEIN"/>
    <property type="match status" value="1"/>
</dbReference>
<comment type="caution">
    <text evidence="6">The sequence shown here is derived from an EMBL/GenBank/DDBJ whole genome shotgun (WGS) entry which is preliminary data.</text>
</comment>